<evidence type="ECO:0000313" key="2">
    <source>
        <dbReference type="EMBL" id="RDH85520.1"/>
    </source>
</evidence>
<keyword evidence="1" id="KW-0732">Signal</keyword>
<comment type="caution">
    <text evidence="2">The sequence shown here is derived from an EMBL/GenBank/DDBJ whole genome shotgun (WGS) entry which is preliminary data.</text>
</comment>
<organism evidence="2 3">
    <name type="scientific">endosymbiont of Escarpia spicata</name>
    <dbReference type="NCBI Taxonomy" id="2200908"/>
    <lineage>
        <taxon>Bacteria</taxon>
        <taxon>Pseudomonadati</taxon>
        <taxon>Pseudomonadota</taxon>
        <taxon>Gammaproteobacteria</taxon>
        <taxon>sulfur-oxidizing symbionts</taxon>
    </lineage>
</organism>
<gene>
    <name evidence="2" type="ORF">DIZ78_11315</name>
</gene>
<feature type="signal peptide" evidence="1">
    <location>
        <begin position="1"/>
        <end position="27"/>
    </location>
</feature>
<feature type="chain" id="PRO_5016942981" description="Cytochrome c domain-containing protein" evidence="1">
    <location>
        <begin position="28"/>
        <end position="220"/>
    </location>
</feature>
<keyword evidence="3" id="KW-1185">Reference proteome</keyword>
<name>A0A370DLS6_9GAMM</name>
<evidence type="ECO:0000313" key="3">
    <source>
        <dbReference type="Proteomes" id="UP000254771"/>
    </source>
</evidence>
<protein>
    <recommendedName>
        <fullName evidence="4">Cytochrome c domain-containing protein</fullName>
    </recommendedName>
</protein>
<sequence length="220" mass="25674">MVSMKWKSVIRSFGFLGLLVFLPSAFTAEGEAFTESVVIFNTICAKCHEAQCSGRLSFDESFEKSTSHVLRHYGQASGKQWLQKELFDILNYMKGKCAYYPTQTLIPLKRVWNRAIFDKFTTLMERNYFIPVGYFAPGHYRIELELERDAKVITHLISGEFEMALEDCFLSTDRRMNIPVRIEEPGDYYFRMYPKTPVRILRFSILPNESKVQQDLKTPM</sequence>
<dbReference type="EMBL" id="QFXE01000013">
    <property type="protein sequence ID" value="RDH85520.1"/>
    <property type="molecule type" value="Genomic_DNA"/>
</dbReference>
<reference evidence="2 3" key="1">
    <citation type="journal article" date="2018" name="ISME J.">
        <title>Endosymbiont genomes yield clues of tubeworm success.</title>
        <authorList>
            <person name="Li Y."/>
            <person name="Liles M.R."/>
            <person name="Halanych K.M."/>
        </authorList>
    </citation>
    <scope>NUCLEOTIDE SEQUENCE [LARGE SCALE GENOMIC DNA]</scope>
    <source>
        <strain evidence="2">A1462</strain>
    </source>
</reference>
<accession>A0A370DLS6</accession>
<dbReference type="AlphaFoldDB" id="A0A370DLS6"/>
<dbReference type="Proteomes" id="UP000254771">
    <property type="component" value="Unassembled WGS sequence"/>
</dbReference>
<evidence type="ECO:0000256" key="1">
    <source>
        <dbReference type="SAM" id="SignalP"/>
    </source>
</evidence>
<evidence type="ECO:0008006" key="4">
    <source>
        <dbReference type="Google" id="ProtNLM"/>
    </source>
</evidence>
<proteinExistence type="predicted"/>